<dbReference type="Pfam" id="PF06468">
    <property type="entry name" value="Spond_N"/>
    <property type="match status" value="1"/>
</dbReference>
<evidence type="ECO:0000313" key="4">
    <source>
        <dbReference type="EMBL" id="MBC2606178.1"/>
    </source>
</evidence>
<dbReference type="EMBL" id="JACHVC010000008">
    <property type="protein sequence ID" value="MBC2606178.1"/>
    <property type="molecule type" value="Genomic_DNA"/>
</dbReference>
<proteinExistence type="predicted"/>
<evidence type="ECO:0000256" key="1">
    <source>
        <dbReference type="SAM" id="Phobius"/>
    </source>
</evidence>
<sequence>MHTQTRSLKRFALRGVAALACLAAVNAHAVTVQVTVENIGSHDGLWFTPVFFGFHDGSFDTFDSGSYASSSIESLAEGGDASGLASDIMGVAGSKHHVLLQDGSGAPPGVLFAPGESASFRIDLDATLNRYLSFASMVVPSNDIFIGNEDPMGIELFDGYGNLNMDLSFDLFGANIWDAGTELNDLMGAPLSPLGGISTDTMSPISLLGQAGLDGFQGAALATGTNLSDYLSTHDSLARISVQQVPDSTQYIGFMGAIALVGFGFVSKRRMGQEKA</sequence>
<keyword evidence="1" id="KW-0472">Membrane</keyword>
<keyword evidence="1" id="KW-0812">Transmembrane</keyword>
<dbReference type="Gene3D" id="2.60.40.2130">
    <property type="entry name" value="F-spondin domain"/>
    <property type="match status" value="1"/>
</dbReference>
<feature type="signal peptide" evidence="2">
    <location>
        <begin position="1"/>
        <end position="29"/>
    </location>
</feature>
<comment type="caution">
    <text evidence="4">The sequence shown here is derived from an EMBL/GenBank/DDBJ whole genome shotgun (WGS) entry which is preliminary data.</text>
</comment>
<dbReference type="Proteomes" id="UP000526501">
    <property type="component" value="Unassembled WGS sequence"/>
</dbReference>
<dbReference type="InterPro" id="IPR038678">
    <property type="entry name" value="Spondin_N_sf"/>
</dbReference>
<feature type="domain" description="Spondin" evidence="3">
    <location>
        <begin position="47"/>
        <end position="182"/>
    </location>
</feature>
<evidence type="ECO:0000313" key="5">
    <source>
        <dbReference type="Proteomes" id="UP000526501"/>
    </source>
</evidence>
<feature type="transmembrane region" description="Helical" evidence="1">
    <location>
        <begin position="248"/>
        <end position="266"/>
    </location>
</feature>
<dbReference type="AlphaFoldDB" id="A0A7X1B862"/>
<feature type="chain" id="PRO_5030544791" evidence="2">
    <location>
        <begin position="30"/>
        <end position="276"/>
    </location>
</feature>
<keyword evidence="1" id="KW-1133">Transmembrane helix</keyword>
<name>A0A7X1B862_9BACT</name>
<gene>
    <name evidence="4" type="ORF">H5P27_08975</name>
</gene>
<dbReference type="RefSeq" id="WP_185660069.1">
    <property type="nucleotide sequence ID" value="NZ_CAWPOO010000008.1"/>
</dbReference>
<keyword evidence="5" id="KW-1185">Reference proteome</keyword>
<evidence type="ECO:0000259" key="3">
    <source>
        <dbReference type="Pfam" id="PF06468"/>
    </source>
</evidence>
<organism evidence="4 5">
    <name type="scientific">Pelagicoccus albus</name>
    <dbReference type="NCBI Taxonomy" id="415222"/>
    <lineage>
        <taxon>Bacteria</taxon>
        <taxon>Pseudomonadati</taxon>
        <taxon>Verrucomicrobiota</taxon>
        <taxon>Opitutia</taxon>
        <taxon>Puniceicoccales</taxon>
        <taxon>Pelagicoccaceae</taxon>
        <taxon>Pelagicoccus</taxon>
    </lineage>
</organism>
<reference evidence="4 5" key="1">
    <citation type="submission" date="2020-07" db="EMBL/GenBank/DDBJ databases">
        <authorList>
            <person name="Feng X."/>
        </authorList>
    </citation>
    <scope>NUCLEOTIDE SEQUENCE [LARGE SCALE GENOMIC DNA]</scope>
    <source>
        <strain evidence="4 5">JCM23202</strain>
    </source>
</reference>
<evidence type="ECO:0000256" key="2">
    <source>
        <dbReference type="SAM" id="SignalP"/>
    </source>
</evidence>
<dbReference type="InterPro" id="IPR009465">
    <property type="entry name" value="Spondin_N"/>
</dbReference>
<dbReference type="NCBIfam" id="NF038123">
    <property type="entry name" value="NF038123_dom"/>
    <property type="match status" value="1"/>
</dbReference>
<accession>A0A7X1B862</accession>
<keyword evidence="2" id="KW-0732">Signal</keyword>
<protein>
    <submittedName>
        <fullName evidence="4">Spondin domain-containing protein</fullName>
    </submittedName>
</protein>